<proteinExistence type="predicted"/>
<dbReference type="SUPFAM" id="SSF64182">
    <property type="entry name" value="DHH phosphoesterases"/>
    <property type="match status" value="1"/>
</dbReference>
<dbReference type="AlphaFoldDB" id="D6Z6F2"/>
<evidence type="ECO:0008006" key="3">
    <source>
        <dbReference type="Google" id="ProtNLM"/>
    </source>
</evidence>
<sequence length="322" mass="34989">MSKLYFDVFNGDADGICALHQLRLATPRPGARLISGIKRDIGLLERVVAAAPAEAEVTVLDVSLDRNRAALEQLLPSCRVLYVDHHHAGEIPAADNLEAHINPDPELCTSLIVDQLLDGRFRPWAVAAAFGDNLHGPARRTAVSLGLAEKQMETLRELGELLNYNGYGASVADLHFDPVELYRAVSGYVDPFEFCHRSPVLATLRQGFHDDLGRARAVAPWQEGAAGRIWRLPGEPWARRVSGVFANELARARPEQAHALLVESADGSFLVSVRAPLDRPRGADALCRAFPTGGGRAGAAGINVLPPDRLGEFRQAFEDAFD</sequence>
<keyword evidence="2" id="KW-1185">Reference proteome</keyword>
<dbReference type="RefSeq" id="WP_013164431.1">
    <property type="nucleotide sequence ID" value="NC_014216.1"/>
</dbReference>
<dbReference type="eggNOG" id="COG0618">
    <property type="taxonomic scope" value="Bacteria"/>
</dbReference>
<gene>
    <name evidence="1" type="ordered locus">DaAHT2_2252</name>
</gene>
<evidence type="ECO:0000313" key="2">
    <source>
        <dbReference type="Proteomes" id="UP000001508"/>
    </source>
</evidence>
<dbReference type="OrthoDB" id="5429547at2"/>
<organism evidence="1 2">
    <name type="scientific">Desulfurivibrio alkaliphilus (strain DSM 19089 / UNIQEM U267 / AHT2)</name>
    <dbReference type="NCBI Taxonomy" id="589865"/>
    <lineage>
        <taxon>Bacteria</taxon>
        <taxon>Pseudomonadati</taxon>
        <taxon>Thermodesulfobacteriota</taxon>
        <taxon>Desulfobulbia</taxon>
        <taxon>Desulfobulbales</taxon>
        <taxon>Desulfobulbaceae</taxon>
        <taxon>Desulfurivibrio</taxon>
    </lineage>
</organism>
<dbReference type="InterPro" id="IPR038763">
    <property type="entry name" value="DHH_sf"/>
</dbReference>
<name>D6Z6F2_DESAT</name>
<reference evidence="2" key="1">
    <citation type="submission" date="2010-02" db="EMBL/GenBank/DDBJ databases">
        <title>Complete sequence of Desulfurivibrio alkaliphilus AHT2.</title>
        <authorList>
            <consortium name="US DOE Joint Genome Institute"/>
            <person name="Pitluck S."/>
            <person name="Chertkov O."/>
            <person name="Detter J.C."/>
            <person name="Han C."/>
            <person name="Tapia R."/>
            <person name="Larimer F."/>
            <person name="Land M."/>
            <person name="Hauser L."/>
            <person name="Kyrpides N."/>
            <person name="Mikhailova N."/>
            <person name="Sorokin D.Y."/>
            <person name="Muyzer G."/>
            <person name="Woyke T."/>
        </authorList>
    </citation>
    <scope>NUCLEOTIDE SEQUENCE [LARGE SCALE GENOMIC DNA]</scope>
    <source>
        <strain evidence="2">DSM 19089 / UNIQEM U267 / AHT2</strain>
    </source>
</reference>
<evidence type="ECO:0000313" key="1">
    <source>
        <dbReference type="EMBL" id="ADH86917.1"/>
    </source>
</evidence>
<accession>D6Z6F2</accession>
<dbReference type="EMBL" id="CP001940">
    <property type="protein sequence ID" value="ADH86917.1"/>
    <property type="molecule type" value="Genomic_DNA"/>
</dbReference>
<dbReference type="STRING" id="589865.DaAHT2_2252"/>
<dbReference type="HOGENOM" id="CLU_873774_0_0_7"/>
<dbReference type="KEGG" id="dak:DaAHT2_2252"/>
<dbReference type="Proteomes" id="UP000001508">
    <property type="component" value="Chromosome"/>
</dbReference>
<dbReference type="InParanoid" id="D6Z6F2"/>
<protein>
    <recommendedName>
        <fullName evidence="3">Acetyltransferase</fullName>
    </recommendedName>
</protein>